<keyword evidence="2" id="KW-1185">Reference proteome</keyword>
<reference evidence="1 2" key="1">
    <citation type="journal article" date="2019" name="Int. J. Syst. Evol. Microbiol.">
        <title>Anaerobacillus alkaliphilus sp. nov., a novel alkaliphilic and moderately halophilic bacterium.</title>
        <authorList>
            <person name="Borsodi A.K."/>
            <person name="Aszalos J.M."/>
            <person name="Bihari P."/>
            <person name="Nagy I."/>
            <person name="Schumann P."/>
            <person name="Sproer C."/>
            <person name="Kovacs A.L."/>
            <person name="Boka K."/>
            <person name="Dobosy P."/>
            <person name="Ovari M."/>
            <person name="Szili-Kovacs T."/>
            <person name="Toth E."/>
        </authorList>
    </citation>
    <scope>NUCLEOTIDE SEQUENCE [LARGE SCALE GENOMIC DNA]</scope>
    <source>
        <strain evidence="1 2">B16-10</strain>
    </source>
</reference>
<evidence type="ECO:0000313" key="1">
    <source>
        <dbReference type="EMBL" id="RXJ04317.1"/>
    </source>
</evidence>
<dbReference type="AlphaFoldDB" id="A0A4Q0VX42"/>
<gene>
    <name evidence="1" type="ORF">DS745_02720</name>
</gene>
<evidence type="ECO:0008006" key="3">
    <source>
        <dbReference type="Google" id="ProtNLM"/>
    </source>
</evidence>
<comment type="caution">
    <text evidence="1">The sequence shown here is derived from an EMBL/GenBank/DDBJ whole genome shotgun (WGS) entry which is preliminary data.</text>
</comment>
<dbReference type="OrthoDB" id="1730007at2"/>
<name>A0A4Q0VX42_9BACI</name>
<sequence length="214" mass="23708">MADIKIIGEGRSQGGHFQKVKVVGTGRITSELHCEQVKLFGEGKFEGNTSVSRFTMFGSVSMKQSLKAKLVKVYGKLEVEETFQSEIAKIKGWTNVDGDVSVEKLDVTGGLKIKGLLNVGQLTMNLQHEPSKINEIGGEKITIKSRSLNPFRKSQRLDVHVIEGDKIYLEHTTAKIVRGNEVTIGPHCEIEHVEYKTTLKKDNKSTIGNEKKGN</sequence>
<dbReference type="RefSeq" id="WP_129076664.1">
    <property type="nucleotide sequence ID" value="NZ_QOUX01000001.1"/>
</dbReference>
<proteinExistence type="predicted"/>
<organism evidence="1 2">
    <name type="scientific">Anaerobacillus alkaliphilus</name>
    <dbReference type="NCBI Taxonomy" id="1548597"/>
    <lineage>
        <taxon>Bacteria</taxon>
        <taxon>Bacillati</taxon>
        <taxon>Bacillota</taxon>
        <taxon>Bacilli</taxon>
        <taxon>Bacillales</taxon>
        <taxon>Bacillaceae</taxon>
        <taxon>Anaerobacillus</taxon>
    </lineage>
</organism>
<evidence type="ECO:0000313" key="2">
    <source>
        <dbReference type="Proteomes" id="UP000290649"/>
    </source>
</evidence>
<protein>
    <recommendedName>
        <fullName evidence="3">Cytoplasmic protein</fullName>
    </recommendedName>
</protein>
<dbReference type="Proteomes" id="UP000290649">
    <property type="component" value="Unassembled WGS sequence"/>
</dbReference>
<dbReference type="EMBL" id="QOUX01000001">
    <property type="protein sequence ID" value="RXJ04317.1"/>
    <property type="molecule type" value="Genomic_DNA"/>
</dbReference>
<accession>A0A4Q0VX42</accession>